<proteinExistence type="predicted"/>
<dbReference type="GO" id="GO:0031505">
    <property type="term" value="P:fungal-type cell wall organization"/>
    <property type="evidence" value="ECO:0007669"/>
    <property type="project" value="InterPro"/>
</dbReference>
<evidence type="ECO:0008006" key="6">
    <source>
        <dbReference type="Google" id="ProtNLM"/>
    </source>
</evidence>
<dbReference type="AlphaFoldDB" id="A0A7H9B4R2"/>
<dbReference type="Pfam" id="PF17056">
    <property type="entry name" value="KRE1"/>
    <property type="match status" value="1"/>
</dbReference>
<feature type="signal peptide" evidence="3">
    <location>
        <begin position="1"/>
        <end position="18"/>
    </location>
</feature>
<feature type="transmembrane region" description="Helical" evidence="2">
    <location>
        <begin position="268"/>
        <end position="286"/>
    </location>
</feature>
<keyword evidence="5" id="KW-1185">Reference proteome</keyword>
<evidence type="ECO:0000256" key="3">
    <source>
        <dbReference type="SAM" id="SignalP"/>
    </source>
</evidence>
<evidence type="ECO:0000256" key="2">
    <source>
        <dbReference type="SAM" id="Phobius"/>
    </source>
</evidence>
<dbReference type="RefSeq" id="XP_037145404.1">
    <property type="nucleotide sequence ID" value="XM_037289509.1"/>
</dbReference>
<gene>
    <name evidence="4" type="ORF">HG535_0F01890</name>
</gene>
<protein>
    <recommendedName>
        <fullName evidence="6">Protein KRE1</fullName>
    </recommendedName>
</protein>
<dbReference type="GeneID" id="59237437"/>
<feature type="compositionally biased region" description="Low complexity" evidence="1">
    <location>
        <begin position="109"/>
        <end position="154"/>
    </location>
</feature>
<keyword evidence="2" id="KW-0812">Transmembrane</keyword>
<evidence type="ECO:0000256" key="1">
    <source>
        <dbReference type="SAM" id="MobiDB-lite"/>
    </source>
</evidence>
<dbReference type="InterPro" id="IPR031452">
    <property type="entry name" value="Kre1"/>
</dbReference>
<reference evidence="4 5" key="1">
    <citation type="submission" date="2020-07" db="EMBL/GenBank/DDBJ databases">
        <title>The yeast mating-type switching endonuclease HO is a domesticated member of an unorthodox homing genetic element family.</title>
        <authorList>
            <person name="Coughlan A.Y."/>
            <person name="Lombardi L."/>
            <person name="Braun-Galleani S."/>
            <person name="Martos A.R."/>
            <person name="Galeote V."/>
            <person name="Bigey F."/>
            <person name="Dequin S."/>
            <person name="Byrne K.P."/>
            <person name="Wolfe K.H."/>
        </authorList>
    </citation>
    <scope>NUCLEOTIDE SEQUENCE [LARGE SCALE GENOMIC DNA]</scope>
    <source>
        <strain evidence="4 5">NRRL Y-6702</strain>
    </source>
</reference>
<keyword evidence="3" id="KW-0732">Signal</keyword>
<sequence>MLKGYCFAVLLLLRVVAGVVTTSTVTLTNGVGVVITQLTVFDPATQTGTTRTGTATGTLTGTATTGTGTATTGTGTATTGTGTATTGTGTTTTGTGTTTTGTGTGTGTGTTTTGTTTPGVAATTTSSSASSVLSSGSGASTSSSSRTSSGVATPRQDGTRPDPSTDFTAPPDEAVTTLSIDSFVTITEGTTRTYTSSRGRTSDMWVTVVRGGHTVVVQTTFAQRFTSQYAVEARPSSGSIGLGTISGTIGQVRSDMRETVRYGNAPRIFSIGLLPLASTFAFLIYLF</sequence>
<evidence type="ECO:0000313" key="4">
    <source>
        <dbReference type="EMBL" id="QLG73678.1"/>
    </source>
</evidence>
<keyword evidence="2" id="KW-1133">Transmembrane helix</keyword>
<dbReference type="KEGG" id="zmk:HG535_0F01890"/>
<dbReference type="Proteomes" id="UP000509704">
    <property type="component" value="Chromosome 6"/>
</dbReference>
<feature type="region of interest" description="Disordered" evidence="1">
    <location>
        <begin position="45"/>
        <end position="173"/>
    </location>
</feature>
<feature type="compositionally biased region" description="Low complexity" evidence="1">
    <location>
        <begin position="47"/>
        <end position="101"/>
    </location>
</feature>
<organism evidence="4 5">
    <name type="scientific">Zygotorulaspora mrakii</name>
    <name type="common">Zygosaccharomyces mrakii</name>
    <dbReference type="NCBI Taxonomy" id="42260"/>
    <lineage>
        <taxon>Eukaryota</taxon>
        <taxon>Fungi</taxon>
        <taxon>Dikarya</taxon>
        <taxon>Ascomycota</taxon>
        <taxon>Saccharomycotina</taxon>
        <taxon>Saccharomycetes</taxon>
        <taxon>Saccharomycetales</taxon>
        <taxon>Saccharomycetaceae</taxon>
        <taxon>Zygotorulaspora</taxon>
    </lineage>
</organism>
<accession>A0A7H9B4R2</accession>
<dbReference type="EMBL" id="CP058609">
    <property type="protein sequence ID" value="QLG73678.1"/>
    <property type="molecule type" value="Genomic_DNA"/>
</dbReference>
<keyword evidence="2" id="KW-0472">Membrane</keyword>
<evidence type="ECO:0000313" key="5">
    <source>
        <dbReference type="Proteomes" id="UP000509704"/>
    </source>
</evidence>
<name>A0A7H9B4R2_ZYGMR</name>
<feature type="chain" id="PRO_5028877863" description="Protein KRE1" evidence="3">
    <location>
        <begin position="19"/>
        <end position="287"/>
    </location>
</feature>